<dbReference type="InterPro" id="IPR012677">
    <property type="entry name" value="Nucleotide-bd_a/b_plait_sf"/>
</dbReference>
<dbReference type="GO" id="GO:0010629">
    <property type="term" value="P:negative regulation of gene expression"/>
    <property type="evidence" value="ECO:0007669"/>
    <property type="project" value="UniProtKB-ARBA"/>
</dbReference>
<dbReference type="Gene3D" id="3.30.70.330">
    <property type="match status" value="3"/>
</dbReference>
<feature type="region of interest" description="Disordered" evidence="4">
    <location>
        <begin position="1"/>
        <end position="31"/>
    </location>
</feature>
<dbReference type="GO" id="GO:0005634">
    <property type="term" value="C:nucleus"/>
    <property type="evidence" value="ECO:0007669"/>
    <property type="project" value="TreeGrafter"/>
</dbReference>
<dbReference type="CDD" id="cd00590">
    <property type="entry name" value="RRM_SF"/>
    <property type="match status" value="1"/>
</dbReference>
<dbReference type="VEuPathDB" id="AmoebaDB:FDP41_009980"/>
<dbReference type="PANTHER" id="PTHR48025:SF1">
    <property type="entry name" value="RRM DOMAIN-CONTAINING PROTEIN"/>
    <property type="match status" value="1"/>
</dbReference>
<dbReference type="Pfam" id="PF00076">
    <property type="entry name" value="RRM_1"/>
    <property type="match status" value="3"/>
</dbReference>
<feature type="compositionally biased region" description="Acidic residues" evidence="4">
    <location>
        <begin position="137"/>
        <end position="151"/>
    </location>
</feature>
<feature type="domain" description="RRM" evidence="5">
    <location>
        <begin position="155"/>
        <end position="234"/>
    </location>
</feature>
<feature type="domain" description="RRM" evidence="5">
    <location>
        <begin position="244"/>
        <end position="328"/>
    </location>
</feature>
<evidence type="ECO:0000256" key="3">
    <source>
        <dbReference type="PROSITE-ProRule" id="PRU00176"/>
    </source>
</evidence>
<evidence type="ECO:0000256" key="2">
    <source>
        <dbReference type="ARBA" id="ARBA00022884"/>
    </source>
</evidence>
<comment type="caution">
    <text evidence="6">The sequence shown here is derived from an EMBL/GenBank/DDBJ whole genome shotgun (WGS) entry which is preliminary data.</text>
</comment>
<name>A0A6A5AZ14_NAEFO</name>
<feature type="compositionally biased region" description="Low complexity" evidence="4">
    <location>
        <begin position="690"/>
        <end position="707"/>
    </location>
</feature>
<keyword evidence="2 3" id="KW-0694">RNA-binding</keyword>
<dbReference type="InterPro" id="IPR000504">
    <property type="entry name" value="RRM_dom"/>
</dbReference>
<dbReference type="FunFam" id="3.30.70.330:FF:000383">
    <property type="entry name" value="Sex lethal, isoform D"/>
    <property type="match status" value="2"/>
</dbReference>
<feature type="compositionally biased region" description="Low complexity" evidence="4">
    <location>
        <begin position="645"/>
        <end position="661"/>
    </location>
</feature>
<proteinExistence type="predicted"/>
<sequence>MPEPTTALSENTSLESSMKKNKSSNTIELLQKEKPPVILQLGKDDKSATNNNIKINLGVGIGSRQRKESATSASRVSNGTNTFSTSDALSKLTDGQENVLSYANTASINEDNQPKSVGIISTDKIHHEISQRKDQNNEEEESDQEYEDSQEPDLCNVFVKYLPQHFTDQDLRELFKPYGEIVTCHVMTDKQRDNVSLGFGFVRFSSESEAQAAINGLNEKPIENKRLLCKLSNKVDNKEKDQQSNLFIRNIPPHYDEEKLKRAFEVFGPITKVKIMRDQTTQKSKCYGFCEFEKRSDALTAIQQMNGSKLEDDSSKDILPLVVKFADTEQEKQKRKQKKRQTQHVQAHIPPNALLHMNTVANVLANNSTNVNPAMFSYPMYQHPHQMLINPSSSLIDRRRSLSDDIQNTEIPSNPYHADMLSHFHPMAYYGHVPPHIQQHLPMPHLPPSDRSAVVGSKAQPKSIGTEATNTTDNQNRETLTDVRTSHNYMHHGFGNIPYYNPYFNPYTLPPHQFYPSTLPIYDESLPSANNNDSNNNNNYAKRKAISTQTNLEKAEEKEGKSEPANLFIFHLPGDVDDNKLHDLFSKFGDIESVKVIRDSKTNLSKGYGFVKYFSIESAIEAVSQMNGYQIGKKHLKVSFKTDGNNSSATSSSTINTAQSNGSPSTTSNPGSQPQRVVARDNQKNQNVNTFTTTTTPTTATTSTASSIPSYRDVSKAAILLDNKKQNPPTQTVAATTTSPKLVEFPALSTKKQR</sequence>
<evidence type="ECO:0000259" key="5">
    <source>
        <dbReference type="PROSITE" id="PS50102"/>
    </source>
</evidence>
<dbReference type="GeneID" id="68117195"/>
<dbReference type="GO" id="GO:0005737">
    <property type="term" value="C:cytoplasm"/>
    <property type="evidence" value="ECO:0007669"/>
    <property type="project" value="UniProtKB-ARBA"/>
</dbReference>
<evidence type="ECO:0000256" key="1">
    <source>
        <dbReference type="ARBA" id="ARBA00022737"/>
    </source>
</evidence>
<dbReference type="VEuPathDB" id="AmoebaDB:NF0042910"/>
<feature type="region of interest" description="Disordered" evidence="4">
    <location>
        <begin position="449"/>
        <end position="473"/>
    </location>
</feature>
<dbReference type="PROSITE" id="PS50102">
    <property type="entry name" value="RRM"/>
    <property type="match status" value="3"/>
</dbReference>
<dbReference type="OrthoDB" id="266020at2759"/>
<dbReference type="AlphaFoldDB" id="A0A6A5AZ14"/>
<feature type="compositionally biased region" description="Polar residues" evidence="4">
    <location>
        <begin position="662"/>
        <end position="675"/>
    </location>
</feature>
<keyword evidence="7" id="KW-1185">Reference proteome</keyword>
<gene>
    <name evidence="6" type="ORF">FDP41_009980</name>
</gene>
<protein>
    <recommendedName>
        <fullName evidence="5">RRM domain-containing protein</fullName>
    </recommendedName>
</protein>
<dbReference type="Proteomes" id="UP000444721">
    <property type="component" value="Unassembled WGS sequence"/>
</dbReference>
<reference evidence="6 7" key="1">
    <citation type="journal article" date="2019" name="Sci. Rep.">
        <title>Nanopore sequencing improves the draft genome of the human pathogenic amoeba Naegleria fowleri.</title>
        <authorList>
            <person name="Liechti N."/>
            <person name="Schurch N."/>
            <person name="Bruggmann R."/>
            <person name="Wittwer M."/>
        </authorList>
    </citation>
    <scope>NUCLEOTIDE SEQUENCE [LARGE SCALE GENOMIC DNA]</scope>
    <source>
        <strain evidence="6 7">ATCC 30894</strain>
    </source>
</reference>
<dbReference type="CDD" id="cd12362">
    <property type="entry name" value="RRM3_CELF1-6"/>
    <property type="match status" value="1"/>
</dbReference>
<feature type="compositionally biased region" description="Polar residues" evidence="4">
    <location>
        <begin position="70"/>
        <end position="83"/>
    </location>
</feature>
<dbReference type="GO" id="GO:0009967">
    <property type="term" value="P:positive regulation of signal transduction"/>
    <property type="evidence" value="ECO:0007669"/>
    <property type="project" value="UniProtKB-ARBA"/>
</dbReference>
<dbReference type="RefSeq" id="XP_044556473.1">
    <property type="nucleotide sequence ID" value="XM_044713997.1"/>
</dbReference>
<dbReference type="SUPFAM" id="SSF54928">
    <property type="entry name" value="RNA-binding domain, RBD"/>
    <property type="match status" value="3"/>
</dbReference>
<feature type="region of interest" description="Disordered" evidence="4">
    <location>
        <begin position="62"/>
        <end position="83"/>
    </location>
</feature>
<dbReference type="OMA" id="MHFGASH"/>
<dbReference type="VEuPathDB" id="AmoebaDB:NfTy_081580"/>
<organism evidence="6 7">
    <name type="scientific">Naegleria fowleri</name>
    <name type="common">Brain eating amoeba</name>
    <dbReference type="NCBI Taxonomy" id="5763"/>
    <lineage>
        <taxon>Eukaryota</taxon>
        <taxon>Discoba</taxon>
        <taxon>Heterolobosea</taxon>
        <taxon>Tetramitia</taxon>
        <taxon>Eutetramitia</taxon>
        <taxon>Vahlkampfiidae</taxon>
        <taxon>Naegleria</taxon>
    </lineage>
</organism>
<dbReference type="InterPro" id="IPR035979">
    <property type="entry name" value="RBD_domain_sf"/>
</dbReference>
<evidence type="ECO:0000313" key="6">
    <source>
        <dbReference type="EMBL" id="KAF0971757.1"/>
    </source>
</evidence>
<accession>A0A6A5AZ14</accession>
<dbReference type="InterPro" id="IPR003954">
    <property type="entry name" value="RRM_euk-type"/>
</dbReference>
<dbReference type="GO" id="GO:0003729">
    <property type="term" value="F:mRNA binding"/>
    <property type="evidence" value="ECO:0007669"/>
    <property type="project" value="UniProtKB-ARBA"/>
</dbReference>
<evidence type="ECO:0000256" key="4">
    <source>
        <dbReference type="SAM" id="MobiDB-lite"/>
    </source>
</evidence>
<feature type="compositionally biased region" description="Polar residues" evidence="4">
    <location>
        <begin position="1"/>
        <end position="16"/>
    </location>
</feature>
<feature type="domain" description="RRM" evidence="5">
    <location>
        <begin position="565"/>
        <end position="643"/>
    </location>
</feature>
<evidence type="ECO:0000313" key="7">
    <source>
        <dbReference type="Proteomes" id="UP000444721"/>
    </source>
</evidence>
<keyword evidence="1" id="KW-0677">Repeat</keyword>
<dbReference type="PANTHER" id="PTHR48025">
    <property type="entry name" value="OS02G0815200 PROTEIN"/>
    <property type="match status" value="1"/>
</dbReference>
<feature type="region of interest" description="Disordered" evidence="4">
    <location>
        <begin position="128"/>
        <end position="151"/>
    </location>
</feature>
<dbReference type="InterPro" id="IPR050502">
    <property type="entry name" value="Euk_RNA-bind_prot"/>
</dbReference>
<dbReference type="EMBL" id="VFQX01000074">
    <property type="protein sequence ID" value="KAF0971757.1"/>
    <property type="molecule type" value="Genomic_DNA"/>
</dbReference>
<dbReference type="SMART" id="SM00360">
    <property type="entry name" value="RRM"/>
    <property type="match status" value="3"/>
</dbReference>
<feature type="region of interest" description="Disordered" evidence="4">
    <location>
        <begin position="643"/>
        <end position="707"/>
    </location>
</feature>
<dbReference type="SMART" id="SM00361">
    <property type="entry name" value="RRM_1"/>
    <property type="match status" value="3"/>
</dbReference>